<evidence type="ECO:0000256" key="6">
    <source>
        <dbReference type="ARBA" id="ARBA00022989"/>
    </source>
</evidence>
<evidence type="ECO:0000256" key="8">
    <source>
        <dbReference type="SAM" id="Phobius"/>
    </source>
</evidence>
<organism evidence="9 10">
    <name type="scientific">Paenibacillus sabuli</name>
    <dbReference type="NCBI Taxonomy" id="2772509"/>
    <lineage>
        <taxon>Bacteria</taxon>
        <taxon>Bacillati</taxon>
        <taxon>Bacillota</taxon>
        <taxon>Bacilli</taxon>
        <taxon>Bacillales</taxon>
        <taxon>Paenibacillaceae</taxon>
        <taxon>Paenibacillus</taxon>
    </lineage>
</organism>
<dbReference type="PANTHER" id="PTHR34975:SF2">
    <property type="entry name" value="SPORE GERMINATION PROTEIN A2"/>
    <property type="match status" value="1"/>
</dbReference>
<proteinExistence type="inferred from homology"/>
<keyword evidence="6 8" id="KW-1133">Transmembrane helix</keyword>
<evidence type="ECO:0000256" key="7">
    <source>
        <dbReference type="ARBA" id="ARBA00023136"/>
    </source>
</evidence>
<dbReference type="InterPro" id="IPR004761">
    <property type="entry name" value="Spore_GerAB"/>
</dbReference>
<evidence type="ECO:0000256" key="4">
    <source>
        <dbReference type="ARBA" id="ARBA00022544"/>
    </source>
</evidence>
<keyword evidence="4" id="KW-0309">Germination</keyword>
<gene>
    <name evidence="9" type="ORF">IDH44_07270</name>
</gene>
<comment type="caution">
    <text evidence="9">The sequence shown here is derived from an EMBL/GenBank/DDBJ whole genome shotgun (WGS) entry which is preliminary data.</text>
</comment>
<feature type="transmembrane region" description="Helical" evidence="8">
    <location>
        <begin position="183"/>
        <end position="204"/>
    </location>
</feature>
<dbReference type="NCBIfam" id="TIGR00912">
    <property type="entry name" value="2A0309"/>
    <property type="match status" value="1"/>
</dbReference>
<feature type="transmembrane region" description="Helical" evidence="8">
    <location>
        <begin position="144"/>
        <end position="163"/>
    </location>
</feature>
<dbReference type="Pfam" id="PF03845">
    <property type="entry name" value="Spore_permease"/>
    <property type="match status" value="1"/>
</dbReference>
<dbReference type="Proteomes" id="UP000621560">
    <property type="component" value="Unassembled WGS sequence"/>
</dbReference>
<evidence type="ECO:0000256" key="2">
    <source>
        <dbReference type="ARBA" id="ARBA00007998"/>
    </source>
</evidence>
<feature type="transmembrane region" description="Helical" evidence="8">
    <location>
        <begin position="335"/>
        <end position="357"/>
    </location>
</feature>
<evidence type="ECO:0000256" key="1">
    <source>
        <dbReference type="ARBA" id="ARBA00004141"/>
    </source>
</evidence>
<keyword evidence="7 8" id="KW-0472">Membrane</keyword>
<protein>
    <submittedName>
        <fullName evidence="9">Endospore germination permease</fullName>
    </submittedName>
</protein>
<feature type="transmembrane region" description="Helical" evidence="8">
    <location>
        <begin position="216"/>
        <end position="241"/>
    </location>
</feature>
<dbReference type="GO" id="GO:0009847">
    <property type="term" value="P:spore germination"/>
    <property type="evidence" value="ECO:0007669"/>
    <property type="project" value="InterPro"/>
</dbReference>
<comment type="similarity">
    <text evidence="2">Belongs to the amino acid-polyamine-organocation (APC) superfamily. Spore germination protein (SGP) (TC 2.A.3.9) family.</text>
</comment>
<dbReference type="GO" id="GO:0016020">
    <property type="term" value="C:membrane"/>
    <property type="evidence" value="ECO:0007669"/>
    <property type="project" value="UniProtKB-SubCell"/>
</dbReference>
<dbReference type="EMBL" id="JACXIZ010000013">
    <property type="protein sequence ID" value="MBD2844985.1"/>
    <property type="molecule type" value="Genomic_DNA"/>
</dbReference>
<dbReference type="AlphaFoldDB" id="A0A927BSJ8"/>
<accession>A0A927BSJ8</accession>
<dbReference type="RefSeq" id="WP_190916150.1">
    <property type="nucleotide sequence ID" value="NZ_JACXIZ010000013.1"/>
</dbReference>
<evidence type="ECO:0000256" key="3">
    <source>
        <dbReference type="ARBA" id="ARBA00022448"/>
    </source>
</evidence>
<evidence type="ECO:0000313" key="9">
    <source>
        <dbReference type="EMBL" id="MBD2844985.1"/>
    </source>
</evidence>
<reference evidence="9" key="1">
    <citation type="submission" date="2020-09" db="EMBL/GenBank/DDBJ databases">
        <title>A novel bacterium of genus Paenibacillus, isolated from South China Sea.</title>
        <authorList>
            <person name="Huang H."/>
            <person name="Mo K."/>
            <person name="Hu Y."/>
        </authorList>
    </citation>
    <scope>NUCLEOTIDE SEQUENCE</scope>
    <source>
        <strain evidence="9">IB182496</strain>
    </source>
</reference>
<dbReference type="PANTHER" id="PTHR34975">
    <property type="entry name" value="SPORE GERMINATION PROTEIN A2"/>
    <property type="match status" value="1"/>
</dbReference>
<feature type="transmembrane region" description="Helical" evidence="8">
    <location>
        <begin position="306"/>
        <end position="323"/>
    </location>
</feature>
<keyword evidence="3" id="KW-0813">Transport</keyword>
<dbReference type="Gene3D" id="1.20.1740.10">
    <property type="entry name" value="Amino acid/polyamine transporter I"/>
    <property type="match status" value="1"/>
</dbReference>
<keyword evidence="5 8" id="KW-0812">Transmembrane</keyword>
<evidence type="ECO:0000313" key="10">
    <source>
        <dbReference type="Proteomes" id="UP000621560"/>
    </source>
</evidence>
<sequence>MPNDRIGPTQAAVLLLAFTLGSSVMFIPSPALAAAGTLTWLSVLVSGSVGLGLLGCVLYLHRRHRGRSLVAYYREVFGRWLAAPLLLWLMLVLVLMIANIVVGMGNFFTSTMMVDTPLFYLHAPVLLAAACTARAGIEVAARLFMLFLNVIVLMIIVILAVNLPNYQPQLLLPQYAPSTLPVLHGAYVLYGFPYSEVFVFGLLLEHVRLRQRVAVGRALVGALLSNIVLFAGIVLCAGMTFGPLSGQRSYVLYELARMIELTGTVERIESIAGIVLIAGSYIKATIAFIALHRCMARFFQLKQSRALILPLSLAILFISLTMFKSGTKAQEYWTSLWPMITSTCVLPLLAAAVLSAFRRPPARSG</sequence>
<keyword evidence="10" id="KW-1185">Reference proteome</keyword>
<feature type="transmembrane region" description="Helical" evidence="8">
    <location>
        <begin position="81"/>
        <end position="107"/>
    </location>
</feature>
<feature type="transmembrane region" description="Helical" evidence="8">
    <location>
        <begin position="271"/>
        <end position="294"/>
    </location>
</feature>
<name>A0A927BSJ8_9BACL</name>
<comment type="subcellular location">
    <subcellularLocation>
        <location evidence="1">Membrane</location>
        <topology evidence="1">Multi-pass membrane protein</topology>
    </subcellularLocation>
</comment>
<feature type="transmembrane region" description="Helical" evidence="8">
    <location>
        <begin position="119"/>
        <end position="137"/>
    </location>
</feature>
<evidence type="ECO:0000256" key="5">
    <source>
        <dbReference type="ARBA" id="ARBA00022692"/>
    </source>
</evidence>
<feature type="transmembrane region" description="Helical" evidence="8">
    <location>
        <begin position="43"/>
        <end position="60"/>
    </location>
</feature>